<proteinExistence type="predicted"/>
<dbReference type="EMBL" id="JH711589">
    <property type="protein sequence ID" value="EIW75380.1"/>
    <property type="molecule type" value="Genomic_DNA"/>
</dbReference>
<accession>A0A5M3M9A4</accession>
<sequence length="151" mass="16121">MRPAEDTAAWVVVDGCKSASRTLHVAASSTVSPILDYFTDVATSSGEYAEAVLALLRRHITALVFHYKDPEQFTPLANALVTHLGAHVSSIASTDASIDGGDQEKGRLKRMLLVCGVACSVRQGTRMSTLLTHLPALPLIPALQSTLLQHT</sequence>
<dbReference type="RefSeq" id="XP_007774762.1">
    <property type="nucleotide sequence ID" value="XM_007776572.1"/>
</dbReference>
<name>A0A5M3M9A4_CONPW</name>
<reference evidence="2" key="1">
    <citation type="journal article" date="2012" name="Science">
        <title>The Paleozoic origin of enzymatic lignin decomposition reconstructed from 31 fungal genomes.</title>
        <authorList>
            <person name="Floudas D."/>
            <person name="Binder M."/>
            <person name="Riley R."/>
            <person name="Barry K."/>
            <person name="Blanchette R.A."/>
            <person name="Henrissat B."/>
            <person name="Martinez A.T."/>
            <person name="Otillar R."/>
            <person name="Spatafora J.W."/>
            <person name="Yadav J.S."/>
            <person name="Aerts A."/>
            <person name="Benoit I."/>
            <person name="Boyd A."/>
            <person name="Carlson A."/>
            <person name="Copeland A."/>
            <person name="Coutinho P.M."/>
            <person name="de Vries R.P."/>
            <person name="Ferreira P."/>
            <person name="Findley K."/>
            <person name="Foster B."/>
            <person name="Gaskell J."/>
            <person name="Glotzer D."/>
            <person name="Gorecki P."/>
            <person name="Heitman J."/>
            <person name="Hesse C."/>
            <person name="Hori C."/>
            <person name="Igarashi K."/>
            <person name="Jurgens J.A."/>
            <person name="Kallen N."/>
            <person name="Kersten P."/>
            <person name="Kohler A."/>
            <person name="Kuees U."/>
            <person name="Kumar T.K.A."/>
            <person name="Kuo A."/>
            <person name="LaButti K."/>
            <person name="Larrondo L.F."/>
            <person name="Lindquist E."/>
            <person name="Ling A."/>
            <person name="Lombard V."/>
            <person name="Lucas S."/>
            <person name="Lundell T."/>
            <person name="Martin R."/>
            <person name="McLaughlin D.J."/>
            <person name="Morgenstern I."/>
            <person name="Morin E."/>
            <person name="Murat C."/>
            <person name="Nagy L.G."/>
            <person name="Nolan M."/>
            <person name="Ohm R.A."/>
            <person name="Patyshakuliyeva A."/>
            <person name="Rokas A."/>
            <person name="Ruiz-Duenas F.J."/>
            <person name="Sabat G."/>
            <person name="Salamov A."/>
            <person name="Samejima M."/>
            <person name="Schmutz J."/>
            <person name="Slot J.C."/>
            <person name="St John F."/>
            <person name="Stenlid J."/>
            <person name="Sun H."/>
            <person name="Sun S."/>
            <person name="Syed K."/>
            <person name="Tsang A."/>
            <person name="Wiebenga A."/>
            <person name="Young D."/>
            <person name="Pisabarro A."/>
            <person name="Eastwood D.C."/>
            <person name="Martin F."/>
            <person name="Cullen D."/>
            <person name="Grigoriev I.V."/>
            <person name="Hibbett D.S."/>
        </authorList>
    </citation>
    <scope>NUCLEOTIDE SEQUENCE [LARGE SCALE GENOMIC DNA]</scope>
    <source>
        <strain evidence="2">RWD-64-598 SS2</strain>
    </source>
</reference>
<dbReference type="Proteomes" id="UP000053558">
    <property type="component" value="Unassembled WGS sequence"/>
</dbReference>
<evidence type="ECO:0000313" key="2">
    <source>
        <dbReference type="Proteomes" id="UP000053558"/>
    </source>
</evidence>
<gene>
    <name evidence="1" type="ORF">CONPUDRAFT_159501</name>
</gene>
<dbReference type="KEGG" id="cput:CONPUDRAFT_159501"/>
<organism evidence="1 2">
    <name type="scientific">Coniophora puteana (strain RWD-64-598)</name>
    <name type="common">Brown rot fungus</name>
    <dbReference type="NCBI Taxonomy" id="741705"/>
    <lineage>
        <taxon>Eukaryota</taxon>
        <taxon>Fungi</taxon>
        <taxon>Dikarya</taxon>
        <taxon>Basidiomycota</taxon>
        <taxon>Agaricomycotina</taxon>
        <taxon>Agaricomycetes</taxon>
        <taxon>Agaricomycetidae</taxon>
        <taxon>Boletales</taxon>
        <taxon>Coniophorineae</taxon>
        <taxon>Coniophoraceae</taxon>
        <taxon>Coniophora</taxon>
    </lineage>
</organism>
<evidence type="ECO:0000313" key="1">
    <source>
        <dbReference type="EMBL" id="EIW75380.1"/>
    </source>
</evidence>
<dbReference type="OrthoDB" id="2743737at2759"/>
<dbReference type="GeneID" id="19204112"/>
<comment type="caution">
    <text evidence="1">The sequence shown here is derived from an EMBL/GenBank/DDBJ whole genome shotgun (WGS) entry which is preliminary data.</text>
</comment>
<dbReference type="AlphaFoldDB" id="A0A5M3M9A4"/>
<keyword evidence="2" id="KW-1185">Reference proteome</keyword>
<protein>
    <submittedName>
        <fullName evidence="1">Uncharacterized protein</fullName>
    </submittedName>
</protein>